<comment type="caution">
    <text evidence="5">Lacks conserved residue(s) required for the propagation of feature annotation.</text>
</comment>
<dbReference type="PRINTS" id="PR00723">
    <property type="entry name" value="SUBTILISIN"/>
</dbReference>
<dbReference type="PANTHER" id="PTHR42884">
    <property type="entry name" value="PROPROTEIN CONVERTASE SUBTILISIN/KEXIN-RELATED"/>
    <property type="match status" value="1"/>
</dbReference>
<dbReference type="PROSITE" id="PS00137">
    <property type="entry name" value="SUBTILASE_HIS"/>
    <property type="match status" value="1"/>
</dbReference>
<evidence type="ECO:0000313" key="7">
    <source>
        <dbReference type="Ensembl" id="ENSCMIP00000041271.1"/>
    </source>
</evidence>
<protein>
    <submittedName>
        <fullName evidence="7">PC3-like endoprotease variant B</fullName>
    </submittedName>
</protein>
<dbReference type="GO" id="GO:0016485">
    <property type="term" value="P:protein processing"/>
    <property type="evidence" value="ECO:0007669"/>
    <property type="project" value="TreeGrafter"/>
</dbReference>
<dbReference type="PANTHER" id="PTHR42884:SF23">
    <property type="entry name" value="FURIN-LIKE PROTEASE 2"/>
    <property type="match status" value="1"/>
</dbReference>
<dbReference type="GO" id="GO:0000139">
    <property type="term" value="C:Golgi membrane"/>
    <property type="evidence" value="ECO:0007669"/>
    <property type="project" value="TreeGrafter"/>
</dbReference>
<dbReference type="InterPro" id="IPR022398">
    <property type="entry name" value="Peptidase_S8_His-AS"/>
</dbReference>
<evidence type="ECO:0000256" key="4">
    <source>
        <dbReference type="ARBA" id="ARBA00023157"/>
    </source>
</evidence>
<dbReference type="GeneTree" id="ENSGT00940000166515"/>
<reference evidence="8" key="2">
    <citation type="journal article" date="2007" name="PLoS Biol.">
        <title>Survey sequencing and comparative analysis of the elephant shark (Callorhinchus milii) genome.</title>
        <authorList>
            <person name="Venkatesh B."/>
            <person name="Kirkness E.F."/>
            <person name="Loh Y.H."/>
            <person name="Halpern A.L."/>
            <person name="Lee A.P."/>
            <person name="Johnson J."/>
            <person name="Dandona N."/>
            <person name="Viswanathan L.D."/>
            <person name="Tay A."/>
            <person name="Venter J.C."/>
            <person name="Strausberg R.L."/>
            <person name="Brenner S."/>
        </authorList>
    </citation>
    <scope>NUCLEOTIDE SEQUENCE [LARGE SCALE GENOMIC DNA]</scope>
</reference>
<evidence type="ECO:0000256" key="2">
    <source>
        <dbReference type="ARBA" id="ARBA00022801"/>
    </source>
</evidence>
<evidence type="ECO:0000256" key="3">
    <source>
        <dbReference type="ARBA" id="ARBA00022825"/>
    </source>
</evidence>
<reference evidence="8" key="1">
    <citation type="journal article" date="2006" name="Science">
        <title>Ancient noncoding elements conserved in the human genome.</title>
        <authorList>
            <person name="Venkatesh B."/>
            <person name="Kirkness E.F."/>
            <person name="Loh Y.H."/>
            <person name="Halpern A.L."/>
            <person name="Lee A.P."/>
            <person name="Johnson J."/>
            <person name="Dandona N."/>
            <person name="Viswanathan L.D."/>
            <person name="Tay A."/>
            <person name="Venter J.C."/>
            <person name="Strausberg R.L."/>
            <person name="Brenner S."/>
        </authorList>
    </citation>
    <scope>NUCLEOTIDE SEQUENCE [LARGE SCALE GENOMIC DNA]</scope>
</reference>
<name>A0A4W3JPV6_CALMI</name>
<dbReference type="FunFam" id="3.40.50.200:FF:000095">
    <property type="entry name" value="Uncharacterized protein"/>
    <property type="match status" value="1"/>
</dbReference>
<accession>A0A4W3JPV6</accession>
<dbReference type="GO" id="GO:0005802">
    <property type="term" value="C:trans-Golgi network"/>
    <property type="evidence" value="ECO:0007669"/>
    <property type="project" value="TreeGrafter"/>
</dbReference>
<dbReference type="InterPro" id="IPR034182">
    <property type="entry name" value="Kexin/furin"/>
</dbReference>
<dbReference type="Gene3D" id="3.40.50.200">
    <property type="entry name" value="Peptidase S8/S53 domain"/>
    <property type="match status" value="1"/>
</dbReference>
<dbReference type="CDD" id="cd04059">
    <property type="entry name" value="Peptidases_S8_Protein_convertases_Kexins_Furin-like"/>
    <property type="match status" value="1"/>
</dbReference>
<dbReference type="PROSITE" id="PS00136">
    <property type="entry name" value="SUBTILASE_ASP"/>
    <property type="match status" value="1"/>
</dbReference>
<dbReference type="InterPro" id="IPR000209">
    <property type="entry name" value="Peptidase_S8/S53_dom"/>
</dbReference>
<keyword evidence="3" id="KW-0720">Serine protease</keyword>
<keyword evidence="2" id="KW-0378">Hydrolase</keyword>
<dbReference type="GO" id="GO:0004252">
    <property type="term" value="F:serine-type endopeptidase activity"/>
    <property type="evidence" value="ECO:0007669"/>
    <property type="project" value="InterPro"/>
</dbReference>
<keyword evidence="4" id="KW-1015">Disulfide bond</keyword>
<dbReference type="Pfam" id="PF00082">
    <property type="entry name" value="Peptidase_S8"/>
    <property type="match status" value="1"/>
</dbReference>
<evidence type="ECO:0000259" key="6">
    <source>
        <dbReference type="Pfam" id="PF00082"/>
    </source>
</evidence>
<dbReference type="InterPro" id="IPR023827">
    <property type="entry name" value="Peptidase_S8_Asp-AS"/>
</dbReference>
<dbReference type="AlphaFoldDB" id="A0A4W3JPV6"/>
<dbReference type="Ensembl" id="ENSCMIT00000041856.1">
    <property type="protein sequence ID" value="ENSCMIP00000041271.1"/>
    <property type="gene ID" value="ENSCMIG00000017196.1"/>
</dbReference>
<evidence type="ECO:0000313" key="8">
    <source>
        <dbReference type="Proteomes" id="UP000314986"/>
    </source>
</evidence>
<dbReference type="InterPro" id="IPR036852">
    <property type="entry name" value="Peptidase_S8/S53_dom_sf"/>
</dbReference>
<dbReference type="PROSITE" id="PS51892">
    <property type="entry name" value="SUBTILASE"/>
    <property type="match status" value="1"/>
</dbReference>
<dbReference type="Proteomes" id="UP000314986">
    <property type="component" value="Unassembled WGS sequence"/>
</dbReference>
<evidence type="ECO:0000256" key="5">
    <source>
        <dbReference type="PROSITE-ProRule" id="PRU01240"/>
    </source>
</evidence>
<proteinExistence type="inferred from homology"/>
<reference evidence="7" key="5">
    <citation type="submission" date="2025-09" db="UniProtKB">
        <authorList>
            <consortium name="Ensembl"/>
        </authorList>
    </citation>
    <scope>IDENTIFICATION</scope>
</reference>
<dbReference type="InterPro" id="IPR015500">
    <property type="entry name" value="Peptidase_S8_subtilisin-rel"/>
</dbReference>
<organism evidence="7 8">
    <name type="scientific">Callorhinchus milii</name>
    <name type="common">Ghost shark</name>
    <dbReference type="NCBI Taxonomy" id="7868"/>
    <lineage>
        <taxon>Eukaryota</taxon>
        <taxon>Metazoa</taxon>
        <taxon>Chordata</taxon>
        <taxon>Craniata</taxon>
        <taxon>Vertebrata</taxon>
        <taxon>Chondrichthyes</taxon>
        <taxon>Holocephali</taxon>
        <taxon>Chimaeriformes</taxon>
        <taxon>Callorhinchidae</taxon>
        <taxon>Callorhinchus</taxon>
    </lineage>
</organism>
<dbReference type="SUPFAM" id="SSF52743">
    <property type="entry name" value="Subtilisin-like"/>
    <property type="match status" value="1"/>
</dbReference>
<reference evidence="7" key="4">
    <citation type="submission" date="2025-08" db="UniProtKB">
        <authorList>
            <consortium name="Ensembl"/>
        </authorList>
    </citation>
    <scope>IDENTIFICATION</scope>
</reference>
<reference evidence="8" key="3">
    <citation type="journal article" date="2014" name="Nature">
        <title>Elephant shark genome provides unique insights into gnathostome evolution.</title>
        <authorList>
            <consortium name="International Elephant Shark Genome Sequencing Consortium"/>
            <person name="Venkatesh B."/>
            <person name="Lee A.P."/>
            <person name="Ravi V."/>
            <person name="Maurya A.K."/>
            <person name="Lian M.M."/>
            <person name="Swann J.B."/>
            <person name="Ohta Y."/>
            <person name="Flajnik M.F."/>
            <person name="Sutoh Y."/>
            <person name="Kasahara M."/>
            <person name="Hoon S."/>
            <person name="Gangu V."/>
            <person name="Roy S.W."/>
            <person name="Irimia M."/>
            <person name="Korzh V."/>
            <person name="Kondrychyn I."/>
            <person name="Lim Z.W."/>
            <person name="Tay B.H."/>
            <person name="Tohari S."/>
            <person name="Kong K.W."/>
            <person name="Ho S."/>
            <person name="Lorente-Galdos B."/>
            <person name="Quilez J."/>
            <person name="Marques-Bonet T."/>
            <person name="Raney B.J."/>
            <person name="Ingham P.W."/>
            <person name="Tay A."/>
            <person name="Hillier L.W."/>
            <person name="Minx P."/>
            <person name="Boehm T."/>
            <person name="Wilson R.K."/>
            <person name="Brenner S."/>
            <person name="Warren W.C."/>
        </authorList>
    </citation>
    <scope>NUCLEOTIDE SEQUENCE [LARGE SCALE GENOMIC DNA]</scope>
</reference>
<comment type="similarity">
    <text evidence="5">Belongs to the peptidase S8 family.</text>
</comment>
<keyword evidence="8" id="KW-1185">Reference proteome</keyword>
<evidence type="ECO:0000256" key="1">
    <source>
        <dbReference type="ARBA" id="ARBA00022670"/>
    </source>
</evidence>
<keyword evidence="1" id="KW-0645">Protease</keyword>
<sequence>MPAWQRHITGSGVVVTVVDDGIDHKNTDLKGNYDPQASFDFNDHFDTLHDPIPNSSDKLNGHGTKCAGEVAMQANNSFCGVGIAFNARIGGIRILDGKVTDALEAAALSYNNNYIDIYTCCWGPNDNGMVFDGPRNLTTKALKEGAEKGRGGKGNIFIWASGNGGLANDHCGTDGYVNNIYTVAVGAVSNLGLSPFYSEACAAVMAVVPTGGSSAYSYSFLEDENSLRE</sequence>
<feature type="domain" description="Peptidase S8/S53" evidence="6">
    <location>
        <begin position="10"/>
        <end position="209"/>
    </location>
</feature>